<keyword evidence="2" id="KW-1133">Transmembrane helix</keyword>
<dbReference type="RefSeq" id="WP_208056736.1">
    <property type="nucleotide sequence ID" value="NZ_JAGEMK010000009.1"/>
</dbReference>
<sequence length="301" mass="30055">MAEVIVVVGVVGGAGASTLAALLARRRALTAGRRRGEPAGRGRGGPGGARLGGTRDDGVVLVDLDPGSGGIEVLLGIEERPGARWAALREVRGTLTEDDLAGVLPRWEGVEVLSGDRRRGAPWGDPASAGREGGSTAVAGDGLVAVWSALCAGSGTVVVDLPGHRLPAAAPLLAPGLAAADRAQVVLLTGQDVLGVAAGLALRPGLEALGGASRAGAVDDGARPVRASDPALPGTLVLRRRPGARVAPLEAAEVLGVRLAGLLPTDRSLPRATDRGLGPVVPGRGRLAAAVARLERRLASA</sequence>
<accession>A0A939LXH8</accession>
<evidence type="ECO:0000313" key="4">
    <source>
        <dbReference type="Proteomes" id="UP000664209"/>
    </source>
</evidence>
<reference evidence="3" key="1">
    <citation type="submission" date="2021-03" db="EMBL/GenBank/DDBJ databases">
        <title>Actinotalea soli sp. nov., isolated from soil.</title>
        <authorList>
            <person name="Ping W."/>
            <person name="Zhang J."/>
        </authorList>
    </citation>
    <scope>NUCLEOTIDE SEQUENCE</scope>
    <source>
        <strain evidence="3">BY-33</strain>
    </source>
</reference>
<gene>
    <name evidence="3" type="ORF">J4G33_14715</name>
</gene>
<evidence type="ECO:0000256" key="2">
    <source>
        <dbReference type="SAM" id="Phobius"/>
    </source>
</evidence>
<feature type="transmembrane region" description="Helical" evidence="2">
    <location>
        <begin position="6"/>
        <end position="24"/>
    </location>
</feature>
<dbReference type="EMBL" id="JAGEMK010000009">
    <property type="protein sequence ID" value="MBO1753062.1"/>
    <property type="molecule type" value="Genomic_DNA"/>
</dbReference>
<dbReference type="AlphaFoldDB" id="A0A939LXH8"/>
<dbReference type="Gene3D" id="3.40.50.300">
    <property type="entry name" value="P-loop containing nucleotide triphosphate hydrolases"/>
    <property type="match status" value="1"/>
</dbReference>
<feature type="region of interest" description="Disordered" evidence="1">
    <location>
        <begin position="33"/>
        <end position="54"/>
    </location>
</feature>
<evidence type="ECO:0000256" key="1">
    <source>
        <dbReference type="SAM" id="MobiDB-lite"/>
    </source>
</evidence>
<proteinExistence type="predicted"/>
<feature type="compositionally biased region" description="Gly residues" evidence="1">
    <location>
        <begin position="41"/>
        <end position="51"/>
    </location>
</feature>
<dbReference type="SUPFAM" id="SSF52540">
    <property type="entry name" value="P-loop containing nucleoside triphosphate hydrolases"/>
    <property type="match status" value="1"/>
</dbReference>
<name>A0A939LXH8_9CELL</name>
<keyword evidence="4" id="KW-1185">Reference proteome</keyword>
<keyword evidence="2" id="KW-0472">Membrane</keyword>
<keyword evidence="2" id="KW-0812">Transmembrane</keyword>
<dbReference type="InterPro" id="IPR027417">
    <property type="entry name" value="P-loop_NTPase"/>
</dbReference>
<organism evidence="3 4">
    <name type="scientific">Actinotalea soli</name>
    <dbReference type="NCBI Taxonomy" id="2819234"/>
    <lineage>
        <taxon>Bacteria</taxon>
        <taxon>Bacillati</taxon>
        <taxon>Actinomycetota</taxon>
        <taxon>Actinomycetes</taxon>
        <taxon>Micrococcales</taxon>
        <taxon>Cellulomonadaceae</taxon>
        <taxon>Actinotalea</taxon>
    </lineage>
</organism>
<dbReference type="Proteomes" id="UP000664209">
    <property type="component" value="Unassembled WGS sequence"/>
</dbReference>
<evidence type="ECO:0000313" key="3">
    <source>
        <dbReference type="EMBL" id="MBO1753062.1"/>
    </source>
</evidence>
<protein>
    <submittedName>
        <fullName evidence="3">Uncharacterized protein</fullName>
    </submittedName>
</protein>
<comment type="caution">
    <text evidence="3">The sequence shown here is derived from an EMBL/GenBank/DDBJ whole genome shotgun (WGS) entry which is preliminary data.</text>
</comment>